<dbReference type="EMBL" id="BARS01054444">
    <property type="protein sequence ID" value="GAG48815.1"/>
    <property type="molecule type" value="Genomic_DNA"/>
</dbReference>
<protein>
    <recommendedName>
        <fullName evidence="1">YjeF N-terminal domain-containing protein</fullName>
    </recommendedName>
</protein>
<dbReference type="Pfam" id="PF03853">
    <property type="entry name" value="YjeF_N"/>
    <property type="match status" value="1"/>
</dbReference>
<evidence type="ECO:0000313" key="2">
    <source>
        <dbReference type="EMBL" id="GAG48815.1"/>
    </source>
</evidence>
<organism evidence="2">
    <name type="scientific">marine sediment metagenome</name>
    <dbReference type="NCBI Taxonomy" id="412755"/>
    <lineage>
        <taxon>unclassified sequences</taxon>
        <taxon>metagenomes</taxon>
        <taxon>ecological metagenomes</taxon>
    </lineage>
</organism>
<reference evidence="2" key="1">
    <citation type="journal article" date="2014" name="Front. Microbiol.">
        <title>High frequency of phylogenetically diverse reductive dehalogenase-homologous genes in deep subseafloor sedimentary metagenomes.</title>
        <authorList>
            <person name="Kawai M."/>
            <person name="Futagami T."/>
            <person name="Toyoda A."/>
            <person name="Takaki Y."/>
            <person name="Nishi S."/>
            <person name="Hori S."/>
            <person name="Arai W."/>
            <person name="Tsubouchi T."/>
            <person name="Morono Y."/>
            <person name="Uchiyama I."/>
            <person name="Ito T."/>
            <person name="Fujiyama A."/>
            <person name="Inagaki F."/>
            <person name="Takami H."/>
        </authorList>
    </citation>
    <scope>NUCLEOTIDE SEQUENCE</scope>
    <source>
        <strain evidence="2">Expedition CK06-06</strain>
    </source>
</reference>
<dbReference type="InterPro" id="IPR004443">
    <property type="entry name" value="YjeF_N_dom"/>
</dbReference>
<name>X0XZI3_9ZZZZ</name>
<feature type="non-terminal residue" evidence="2">
    <location>
        <position position="199"/>
    </location>
</feature>
<sequence>MKLVTTETMKSLDEAAVREHGIASLDLMERAGRAVARVVHSLVKDGGLKEKVFLLAGSGNNGGDAFVAARHLLERGVPARVILLVDPERVRGDAKENLERLRREVPGSLAVARTIEELMDCARDLEEVDIIVDGVLGTGLKGDVKGHYCEVIFFINGSNRKIVSIDIPSGLDGDSGVVHGVCVDALATITMGLPKLGLV</sequence>
<proteinExistence type="inferred from homology"/>
<dbReference type="AlphaFoldDB" id="X0XZI3"/>
<dbReference type="Gene3D" id="3.40.50.10260">
    <property type="entry name" value="YjeF N-terminal domain"/>
    <property type="match status" value="1"/>
</dbReference>
<gene>
    <name evidence="2" type="ORF">S01H1_80594</name>
</gene>
<dbReference type="HAMAP" id="MF_01966">
    <property type="entry name" value="NADHX_epimerase"/>
    <property type="match status" value="1"/>
</dbReference>
<dbReference type="GO" id="GO:0031087">
    <property type="term" value="P:deadenylation-independent decapping of nuclear-transcribed mRNA"/>
    <property type="evidence" value="ECO:0007669"/>
    <property type="project" value="TreeGrafter"/>
</dbReference>
<dbReference type="PANTHER" id="PTHR13612:SF0">
    <property type="entry name" value="ENHANCER OF MRNA-DECAPPING PROTEIN 3"/>
    <property type="match status" value="1"/>
</dbReference>
<dbReference type="NCBIfam" id="TIGR00197">
    <property type="entry name" value="yjeF_nterm"/>
    <property type="match status" value="1"/>
</dbReference>
<accession>X0XZI3</accession>
<dbReference type="SUPFAM" id="SSF64153">
    <property type="entry name" value="YjeF N-terminal domain-like"/>
    <property type="match status" value="1"/>
</dbReference>
<dbReference type="GO" id="GO:0000932">
    <property type="term" value="C:P-body"/>
    <property type="evidence" value="ECO:0007669"/>
    <property type="project" value="TreeGrafter"/>
</dbReference>
<dbReference type="GO" id="GO:0003729">
    <property type="term" value="F:mRNA binding"/>
    <property type="evidence" value="ECO:0007669"/>
    <property type="project" value="TreeGrafter"/>
</dbReference>
<dbReference type="GO" id="GO:0033962">
    <property type="term" value="P:P-body assembly"/>
    <property type="evidence" value="ECO:0007669"/>
    <property type="project" value="TreeGrafter"/>
</dbReference>
<comment type="caution">
    <text evidence="2">The sequence shown here is derived from an EMBL/GenBank/DDBJ whole genome shotgun (WGS) entry which is preliminary data.</text>
</comment>
<dbReference type="InterPro" id="IPR036652">
    <property type="entry name" value="YjeF_N_dom_sf"/>
</dbReference>
<feature type="domain" description="YjeF N-terminal" evidence="1">
    <location>
        <begin position="9"/>
        <end position="199"/>
    </location>
</feature>
<evidence type="ECO:0000259" key="1">
    <source>
        <dbReference type="PROSITE" id="PS51385"/>
    </source>
</evidence>
<dbReference type="PANTHER" id="PTHR13612">
    <property type="entry name" value="ENHANCER OF MRNA-DECAPPING PROTEIN 3"/>
    <property type="match status" value="1"/>
</dbReference>
<dbReference type="PROSITE" id="PS51385">
    <property type="entry name" value="YJEF_N"/>
    <property type="match status" value="1"/>
</dbReference>